<evidence type="ECO:0000313" key="3">
    <source>
        <dbReference type="Proteomes" id="UP000011087"/>
    </source>
</evidence>
<protein>
    <submittedName>
        <fullName evidence="1 2">Uncharacterized protein</fullName>
    </submittedName>
</protein>
<dbReference type="EMBL" id="JH993213">
    <property type="protein sequence ID" value="EKX32079.1"/>
    <property type="molecule type" value="Genomic_DNA"/>
</dbReference>
<reference evidence="2" key="3">
    <citation type="submission" date="2016-03" db="UniProtKB">
        <authorList>
            <consortium name="EnsemblProtists"/>
        </authorList>
    </citation>
    <scope>IDENTIFICATION</scope>
</reference>
<dbReference type="Proteomes" id="UP000011087">
    <property type="component" value="Unassembled WGS sequence"/>
</dbReference>
<name>L1I849_GUITC</name>
<sequence length="396" mass="44067">MVLQYVRNLLYRRSCQYTQSGLVDASVLEADLVEMVKSFAKRYPNSRTAKACKAVSVEGCTPDAIAELSHPLDMSAGTTEWFMQQIEEAKKEKVETYTASAGNEKKKFEEIGLIVDSVQESKAIMWKAPYRPEIASAEEIPVTVSFLRNAQAEKLWQGREDFAIDGRKFTAVHRSNSSRWQACQAGQGGGVDRLLELPRGESGEDPKIREALAVELTADRFVSRNKLKKASRLQKKAGGKDGKEIKIIIKSTAASGRFTRKEMEGLCNGGNTSIARVKRVLLEIANRLEINVEGIDMEEDLNTKSWNGSKLCILLGSTEDARRMMKELPFYLEGAATKLEAVGFDKPRSLRRLVSGAPATQRSDRTLRPFRSNPLLESLVGGLWVDLTLTLTFVLI</sequence>
<reference evidence="3" key="2">
    <citation type="submission" date="2012-11" db="EMBL/GenBank/DDBJ databases">
        <authorList>
            <person name="Kuo A."/>
            <person name="Curtis B.A."/>
            <person name="Tanifuji G."/>
            <person name="Burki F."/>
            <person name="Gruber A."/>
            <person name="Irimia M."/>
            <person name="Maruyama S."/>
            <person name="Arias M.C."/>
            <person name="Ball S.G."/>
            <person name="Gile G.H."/>
            <person name="Hirakawa Y."/>
            <person name="Hopkins J.F."/>
            <person name="Rensing S.A."/>
            <person name="Schmutz J."/>
            <person name="Symeonidi A."/>
            <person name="Elias M."/>
            <person name="Eveleigh R.J."/>
            <person name="Herman E.K."/>
            <person name="Klute M.J."/>
            <person name="Nakayama T."/>
            <person name="Obornik M."/>
            <person name="Reyes-Prieto A."/>
            <person name="Armbrust E.V."/>
            <person name="Aves S.J."/>
            <person name="Beiko R.G."/>
            <person name="Coutinho P."/>
            <person name="Dacks J.B."/>
            <person name="Durnford D.G."/>
            <person name="Fast N.M."/>
            <person name="Green B.R."/>
            <person name="Grisdale C."/>
            <person name="Hempe F."/>
            <person name="Henrissat B."/>
            <person name="Hoppner M.P."/>
            <person name="Ishida K.-I."/>
            <person name="Kim E."/>
            <person name="Koreny L."/>
            <person name="Kroth P.G."/>
            <person name="Liu Y."/>
            <person name="Malik S.-B."/>
            <person name="Maier U.G."/>
            <person name="McRose D."/>
            <person name="Mock T."/>
            <person name="Neilson J.A."/>
            <person name="Onodera N.T."/>
            <person name="Poole A.M."/>
            <person name="Pritham E.J."/>
            <person name="Richards T.A."/>
            <person name="Rocap G."/>
            <person name="Roy S.W."/>
            <person name="Sarai C."/>
            <person name="Schaack S."/>
            <person name="Shirato S."/>
            <person name="Slamovits C.H."/>
            <person name="Spencer D.F."/>
            <person name="Suzuki S."/>
            <person name="Worden A.Z."/>
            <person name="Zauner S."/>
            <person name="Barry K."/>
            <person name="Bell C."/>
            <person name="Bharti A.K."/>
            <person name="Crow J.A."/>
            <person name="Grimwood J."/>
            <person name="Kramer R."/>
            <person name="Lindquist E."/>
            <person name="Lucas S."/>
            <person name="Salamov A."/>
            <person name="McFadden G.I."/>
            <person name="Lane C.E."/>
            <person name="Keeling P.J."/>
            <person name="Gray M.W."/>
            <person name="Grigoriev I.V."/>
            <person name="Archibald J.M."/>
        </authorList>
    </citation>
    <scope>NUCLEOTIDE SEQUENCE</scope>
    <source>
        <strain evidence="3">CCMP2712</strain>
    </source>
</reference>
<keyword evidence="3" id="KW-1185">Reference proteome</keyword>
<dbReference type="GeneID" id="17288809"/>
<dbReference type="KEGG" id="gtt:GUITHDRAFT_121756"/>
<evidence type="ECO:0000313" key="2">
    <source>
        <dbReference type="EnsemblProtists" id="EKX32079"/>
    </source>
</evidence>
<dbReference type="AlphaFoldDB" id="L1I849"/>
<accession>L1I849</accession>
<organism evidence="1">
    <name type="scientific">Guillardia theta (strain CCMP2712)</name>
    <name type="common">Cryptophyte</name>
    <dbReference type="NCBI Taxonomy" id="905079"/>
    <lineage>
        <taxon>Eukaryota</taxon>
        <taxon>Cryptophyceae</taxon>
        <taxon>Pyrenomonadales</taxon>
        <taxon>Geminigeraceae</taxon>
        <taxon>Guillardia</taxon>
    </lineage>
</organism>
<dbReference type="HOGENOM" id="CLU_025020_0_0_1"/>
<gene>
    <name evidence="1" type="ORF">GUITHDRAFT_121756</name>
</gene>
<proteinExistence type="predicted"/>
<dbReference type="RefSeq" id="XP_005819059.1">
    <property type="nucleotide sequence ID" value="XM_005819002.1"/>
</dbReference>
<evidence type="ECO:0000313" key="1">
    <source>
        <dbReference type="EMBL" id="EKX32079.1"/>
    </source>
</evidence>
<dbReference type="EnsemblProtists" id="EKX32079">
    <property type="protein sequence ID" value="EKX32079"/>
    <property type="gene ID" value="GUITHDRAFT_121756"/>
</dbReference>
<dbReference type="PaxDb" id="55529-EKX32079"/>
<reference evidence="1 3" key="1">
    <citation type="journal article" date="2012" name="Nature">
        <title>Algal genomes reveal evolutionary mosaicism and the fate of nucleomorphs.</title>
        <authorList>
            <consortium name="DOE Joint Genome Institute"/>
            <person name="Curtis B.A."/>
            <person name="Tanifuji G."/>
            <person name="Burki F."/>
            <person name="Gruber A."/>
            <person name="Irimia M."/>
            <person name="Maruyama S."/>
            <person name="Arias M.C."/>
            <person name="Ball S.G."/>
            <person name="Gile G.H."/>
            <person name="Hirakawa Y."/>
            <person name="Hopkins J.F."/>
            <person name="Kuo A."/>
            <person name="Rensing S.A."/>
            <person name="Schmutz J."/>
            <person name="Symeonidi A."/>
            <person name="Elias M."/>
            <person name="Eveleigh R.J."/>
            <person name="Herman E.K."/>
            <person name="Klute M.J."/>
            <person name="Nakayama T."/>
            <person name="Obornik M."/>
            <person name="Reyes-Prieto A."/>
            <person name="Armbrust E.V."/>
            <person name="Aves S.J."/>
            <person name="Beiko R.G."/>
            <person name="Coutinho P."/>
            <person name="Dacks J.B."/>
            <person name="Durnford D.G."/>
            <person name="Fast N.M."/>
            <person name="Green B.R."/>
            <person name="Grisdale C.J."/>
            <person name="Hempel F."/>
            <person name="Henrissat B."/>
            <person name="Hoppner M.P."/>
            <person name="Ishida K."/>
            <person name="Kim E."/>
            <person name="Koreny L."/>
            <person name="Kroth P.G."/>
            <person name="Liu Y."/>
            <person name="Malik S.B."/>
            <person name="Maier U.G."/>
            <person name="McRose D."/>
            <person name="Mock T."/>
            <person name="Neilson J.A."/>
            <person name="Onodera N.T."/>
            <person name="Poole A.M."/>
            <person name="Pritham E.J."/>
            <person name="Richards T.A."/>
            <person name="Rocap G."/>
            <person name="Roy S.W."/>
            <person name="Sarai C."/>
            <person name="Schaack S."/>
            <person name="Shirato S."/>
            <person name="Slamovits C.H."/>
            <person name="Spencer D.F."/>
            <person name="Suzuki S."/>
            <person name="Worden A.Z."/>
            <person name="Zauner S."/>
            <person name="Barry K."/>
            <person name="Bell C."/>
            <person name="Bharti A.K."/>
            <person name="Crow J.A."/>
            <person name="Grimwood J."/>
            <person name="Kramer R."/>
            <person name="Lindquist E."/>
            <person name="Lucas S."/>
            <person name="Salamov A."/>
            <person name="McFadden G.I."/>
            <person name="Lane C.E."/>
            <person name="Keeling P.J."/>
            <person name="Gray M.W."/>
            <person name="Grigoriev I.V."/>
            <person name="Archibald J.M."/>
        </authorList>
    </citation>
    <scope>NUCLEOTIDE SEQUENCE</scope>
    <source>
        <strain evidence="1 3">CCMP2712</strain>
    </source>
</reference>